<organism evidence="3 4">
    <name type="scientific">Phocaeicola dorei</name>
    <dbReference type="NCBI Taxonomy" id="357276"/>
    <lineage>
        <taxon>Bacteria</taxon>
        <taxon>Pseudomonadati</taxon>
        <taxon>Bacteroidota</taxon>
        <taxon>Bacteroidia</taxon>
        <taxon>Bacteroidales</taxon>
        <taxon>Bacteroidaceae</taxon>
        <taxon>Phocaeicola</taxon>
    </lineage>
</organism>
<feature type="domain" description="WCX" evidence="2">
    <location>
        <begin position="258"/>
        <end position="333"/>
    </location>
</feature>
<dbReference type="AlphaFoldDB" id="A0A412YRT0"/>
<evidence type="ECO:0000259" key="2">
    <source>
        <dbReference type="Pfam" id="PF25583"/>
    </source>
</evidence>
<evidence type="ECO:0000313" key="3">
    <source>
        <dbReference type="EMBL" id="RGV66667.1"/>
    </source>
</evidence>
<sequence length="337" mass="40073">MPIVKNSFERHKVLDRCFRDRSKKYFMADLVRIVNEDTFYYYGTSVSERTIRKDIAYMMDSEGYSAPIIKGMDGHRAYYYYNTPDYSIMNLPMSQEEMNQLSDTVKMLSRFKGLPDCSWMEEVLVRFEDTFQLTETPKGIVSFAQNPYLKGMKYFSLLFEYIVNKTVLHITYHKYRKPSNIREIHPYQLRQYNNRWFLIGYEPCMSDKLPVVTVPLDRIDFIECAQDIIYQEYRGIDLDEYFNQVVGVSINIGAKSEKIYIKAFYPAAAYIESKPIHGSQKILENNDDSIIFEYNLIPNYEFETILLTYLDECEILKPIYFRQKMHKRAAKILEFNL</sequence>
<evidence type="ECO:0000313" key="4">
    <source>
        <dbReference type="Proteomes" id="UP000283678"/>
    </source>
</evidence>
<dbReference type="InterPro" id="IPR057727">
    <property type="entry name" value="WCX_dom"/>
</dbReference>
<dbReference type="Pfam" id="PF13280">
    <property type="entry name" value="WYL"/>
    <property type="match status" value="1"/>
</dbReference>
<comment type="caution">
    <text evidence="3">The sequence shown here is derived from an EMBL/GenBank/DDBJ whole genome shotgun (WGS) entry which is preliminary data.</text>
</comment>
<gene>
    <name evidence="3" type="ORF">DWW04_24210</name>
</gene>
<feature type="domain" description="WYL" evidence="1">
    <location>
        <begin position="154"/>
        <end position="219"/>
    </location>
</feature>
<accession>A0A412YRT0</accession>
<dbReference type="Pfam" id="PF25583">
    <property type="entry name" value="WCX"/>
    <property type="match status" value="1"/>
</dbReference>
<dbReference type="InterPro" id="IPR026881">
    <property type="entry name" value="WYL_dom"/>
</dbReference>
<name>A0A412YRT0_9BACT</name>
<dbReference type="PANTHER" id="PTHR34580:SF9">
    <property type="entry name" value="SLL5097 PROTEIN"/>
    <property type="match status" value="1"/>
</dbReference>
<dbReference type="PROSITE" id="PS52050">
    <property type="entry name" value="WYL"/>
    <property type="match status" value="1"/>
</dbReference>
<dbReference type="InterPro" id="IPR051534">
    <property type="entry name" value="CBASS_pafABC_assoc_protein"/>
</dbReference>
<dbReference type="Proteomes" id="UP000283678">
    <property type="component" value="Unassembled WGS sequence"/>
</dbReference>
<proteinExistence type="predicted"/>
<reference evidence="3 4" key="1">
    <citation type="submission" date="2018-08" db="EMBL/GenBank/DDBJ databases">
        <title>A genome reference for cultivated species of the human gut microbiota.</title>
        <authorList>
            <person name="Zou Y."/>
            <person name="Xue W."/>
            <person name="Luo G."/>
        </authorList>
    </citation>
    <scope>NUCLEOTIDE SEQUENCE [LARGE SCALE GENOMIC DNA]</scope>
    <source>
        <strain evidence="3 4">AF14-1AC</strain>
    </source>
</reference>
<protein>
    <submittedName>
        <fullName evidence="3">WYL domain-containing protein</fullName>
    </submittedName>
</protein>
<dbReference type="EMBL" id="QRZL01000078">
    <property type="protein sequence ID" value="RGV66667.1"/>
    <property type="molecule type" value="Genomic_DNA"/>
</dbReference>
<dbReference type="PANTHER" id="PTHR34580">
    <property type="match status" value="1"/>
</dbReference>
<evidence type="ECO:0000259" key="1">
    <source>
        <dbReference type="Pfam" id="PF13280"/>
    </source>
</evidence>